<accession>A0AAW2C2S5</accession>
<comment type="caution">
    <text evidence="2">The sequence shown here is derived from an EMBL/GenBank/DDBJ whole genome shotgun (WGS) entry which is preliminary data.</text>
</comment>
<reference evidence="2 3" key="1">
    <citation type="submission" date="2024-01" db="EMBL/GenBank/DDBJ databases">
        <title>A telomere-to-telomere, gap-free genome of sweet tea (Lithocarpus litseifolius).</title>
        <authorList>
            <person name="Zhou J."/>
        </authorList>
    </citation>
    <scope>NUCLEOTIDE SEQUENCE [LARGE SCALE GENOMIC DNA]</scope>
    <source>
        <strain evidence="2">Zhou-2022a</strain>
        <tissue evidence="2">Leaf</tissue>
    </source>
</reference>
<sequence>MATRYRKDKYACVKNLKNEPLSLITPGPKKRKQDEGKDESPILTSLFGTPSSPTYSLELMTFSPPTTRSKGNAKIGKNIWDDPATAFGRAHNVIIDDELRCNIACVQLQGIIQDLYEESSIELEVLVDIHSKAKVHGKCIIEVKLSFGKKFS</sequence>
<evidence type="ECO:0000256" key="1">
    <source>
        <dbReference type="SAM" id="MobiDB-lite"/>
    </source>
</evidence>
<evidence type="ECO:0000313" key="2">
    <source>
        <dbReference type="EMBL" id="KAK9991375.1"/>
    </source>
</evidence>
<evidence type="ECO:0000313" key="3">
    <source>
        <dbReference type="Proteomes" id="UP001459277"/>
    </source>
</evidence>
<gene>
    <name evidence="2" type="ORF">SO802_026360</name>
</gene>
<dbReference type="AlphaFoldDB" id="A0AAW2C2S5"/>
<proteinExistence type="predicted"/>
<keyword evidence="3" id="KW-1185">Reference proteome</keyword>
<dbReference type="Proteomes" id="UP001459277">
    <property type="component" value="Unassembled WGS sequence"/>
</dbReference>
<organism evidence="2 3">
    <name type="scientific">Lithocarpus litseifolius</name>
    <dbReference type="NCBI Taxonomy" id="425828"/>
    <lineage>
        <taxon>Eukaryota</taxon>
        <taxon>Viridiplantae</taxon>
        <taxon>Streptophyta</taxon>
        <taxon>Embryophyta</taxon>
        <taxon>Tracheophyta</taxon>
        <taxon>Spermatophyta</taxon>
        <taxon>Magnoliopsida</taxon>
        <taxon>eudicotyledons</taxon>
        <taxon>Gunneridae</taxon>
        <taxon>Pentapetalae</taxon>
        <taxon>rosids</taxon>
        <taxon>fabids</taxon>
        <taxon>Fagales</taxon>
        <taxon>Fagaceae</taxon>
        <taxon>Lithocarpus</taxon>
    </lineage>
</organism>
<feature type="region of interest" description="Disordered" evidence="1">
    <location>
        <begin position="20"/>
        <end position="48"/>
    </location>
</feature>
<protein>
    <submittedName>
        <fullName evidence="2">Uncharacterized protein</fullName>
    </submittedName>
</protein>
<dbReference type="EMBL" id="JAZDWU010000009">
    <property type="protein sequence ID" value="KAK9991375.1"/>
    <property type="molecule type" value="Genomic_DNA"/>
</dbReference>
<name>A0AAW2C2S5_9ROSI</name>